<gene>
    <name evidence="9" type="ORF">SAMN02910451_01248</name>
</gene>
<dbReference type="Pfam" id="PF00528">
    <property type="entry name" value="BPD_transp_1"/>
    <property type="match status" value="1"/>
</dbReference>
<evidence type="ECO:0000256" key="1">
    <source>
        <dbReference type="ARBA" id="ARBA00004651"/>
    </source>
</evidence>
<evidence type="ECO:0000256" key="5">
    <source>
        <dbReference type="ARBA" id="ARBA00022989"/>
    </source>
</evidence>
<reference evidence="10" key="1">
    <citation type="submission" date="2016-10" db="EMBL/GenBank/DDBJ databases">
        <authorList>
            <person name="Varghese N."/>
            <person name="Submissions S."/>
        </authorList>
    </citation>
    <scope>NUCLEOTIDE SEQUENCE [LARGE SCALE GENOMIC DNA]</scope>
    <source>
        <strain evidence="10">XBD2006</strain>
    </source>
</reference>
<dbReference type="CDD" id="cd06261">
    <property type="entry name" value="TM_PBP2"/>
    <property type="match status" value="1"/>
</dbReference>
<dbReference type="AlphaFoldDB" id="A0A1G5CVI0"/>
<keyword evidence="10" id="KW-1185">Reference proteome</keyword>
<evidence type="ECO:0000259" key="8">
    <source>
        <dbReference type="PROSITE" id="PS50928"/>
    </source>
</evidence>
<keyword evidence="4 7" id="KW-0812">Transmembrane</keyword>
<evidence type="ECO:0000313" key="10">
    <source>
        <dbReference type="Proteomes" id="UP000183047"/>
    </source>
</evidence>
<dbReference type="InterPro" id="IPR051393">
    <property type="entry name" value="ABC_transporter_permease"/>
</dbReference>
<dbReference type="GO" id="GO:0055085">
    <property type="term" value="P:transmembrane transport"/>
    <property type="evidence" value="ECO:0007669"/>
    <property type="project" value="InterPro"/>
</dbReference>
<dbReference type="RefSeq" id="WP_074461919.1">
    <property type="nucleotide sequence ID" value="NZ_FMUR01000007.1"/>
</dbReference>
<dbReference type="PANTHER" id="PTHR30193">
    <property type="entry name" value="ABC TRANSPORTER PERMEASE PROTEIN"/>
    <property type="match status" value="1"/>
</dbReference>
<dbReference type="PROSITE" id="PS50928">
    <property type="entry name" value="ABC_TM1"/>
    <property type="match status" value="1"/>
</dbReference>
<dbReference type="Proteomes" id="UP000183047">
    <property type="component" value="Unassembled WGS sequence"/>
</dbReference>
<feature type="transmembrane region" description="Helical" evidence="7">
    <location>
        <begin position="145"/>
        <end position="166"/>
    </location>
</feature>
<proteinExistence type="inferred from homology"/>
<evidence type="ECO:0000313" key="9">
    <source>
        <dbReference type="EMBL" id="SCY06412.1"/>
    </source>
</evidence>
<dbReference type="Gene3D" id="1.10.3720.10">
    <property type="entry name" value="MetI-like"/>
    <property type="match status" value="1"/>
</dbReference>
<dbReference type="InterPro" id="IPR000515">
    <property type="entry name" value="MetI-like"/>
</dbReference>
<comment type="subcellular location">
    <subcellularLocation>
        <location evidence="1 7">Cell membrane</location>
        <topology evidence="1 7">Multi-pass membrane protein</topology>
    </subcellularLocation>
</comment>
<keyword evidence="3" id="KW-1003">Cell membrane</keyword>
<feature type="domain" description="ABC transmembrane type-1" evidence="8">
    <location>
        <begin position="67"/>
        <end position="270"/>
    </location>
</feature>
<feature type="transmembrane region" description="Helical" evidence="7">
    <location>
        <begin position="7"/>
        <end position="29"/>
    </location>
</feature>
<evidence type="ECO:0000256" key="6">
    <source>
        <dbReference type="ARBA" id="ARBA00023136"/>
    </source>
</evidence>
<organism evidence="9 10">
    <name type="scientific">Butyrivibrio hungatei</name>
    <dbReference type="NCBI Taxonomy" id="185008"/>
    <lineage>
        <taxon>Bacteria</taxon>
        <taxon>Bacillati</taxon>
        <taxon>Bacillota</taxon>
        <taxon>Clostridia</taxon>
        <taxon>Lachnospirales</taxon>
        <taxon>Lachnospiraceae</taxon>
        <taxon>Butyrivibrio</taxon>
    </lineage>
</organism>
<sequence length="281" mass="31414">MKIKKRWYALFTAPLMITFFVVVIIPFFIGIGYSFVEWDGFAKHAASFVGMSNYKSVLGDRQFVNAAVRTTIFTVISVLTVNVLGLFFALLVTTGLKVKNFARTMLFLPYLIGGLILGYIWKSVFSEFFLSVGFGNWLTDSTKSIIAMIVVTTWQLAGYVMIVYITGIMAIPDDVMEAAAIDGANYFQTLLSIKFPLLMPSFTICLFLALSNCFKIYDVNVSLTGEGANFQSEMFSLNIYNEIFSLSNFGYGQAKAIIFFLIIAIVTFVQVSITKKREVAM</sequence>
<keyword evidence="5 7" id="KW-1133">Transmembrane helix</keyword>
<accession>A0A1G5CVI0</accession>
<dbReference type="PANTHER" id="PTHR30193:SF41">
    <property type="entry name" value="DIACETYLCHITOBIOSE UPTAKE SYSTEM PERMEASE PROTEIN NGCF"/>
    <property type="match status" value="1"/>
</dbReference>
<evidence type="ECO:0000256" key="7">
    <source>
        <dbReference type="RuleBase" id="RU363032"/>
    </source>
</evidence>
<dbReference type="EMBL" id="FMUR01000007">
    <property type="protein sequence ID" value="SCY06412.1"/>
    <property type="molecule type" value="Genomic_DNA"/>
</dbReference>
<dbReference type="SUPFAM" id="SSF161098">
    <property type="entry name" value="MetI-like"/>
    <property type="match status" value="1"/>
</dbReference>
<feature type="transmembrane region" description="Helical" evidence="7">
    <location>
        <begin position="105"/>
        <end position="125"/>
    </location>
</feature>
<feature type="transmembrane region" description="Helical" evidence="7">
    <location>
        <begin position="72"/>
        <end position="93"/>
    </location>
</feature>
<name>A0A1G5CVI0_9FIRM</name>
<evidence type="ECO:0000256" key="4">
    <source>
        <dbReference type="ARBA" id="ARBA00022692"/>
    </source>
</evidence>
<protein>
    <submittedName>
        <fullName evidence="9">Carbohydrate ABC transporter membrane protein 1, CUT1 family</fullName>
    </submittedName>
</protein>
<keyword evidence="6 7" id="KW-0472">Membrane</keyword>
<comment type="similarity">
    <text evidence="7">Belongs to the binding-protein-dependent transport system permease family.</text>
</comment>
<keyword evidence="2 7" id="KW-0813">Transport</keyword>
<feature type="transmembrane region" description="Helical" evidence="7">
    <location>
        <begin position="256"/>
        <end position="273"/>
    </location>
</feature>
<dbReference type="InterPro" id="IPR035906">
    <property type="entry name" value="MetI-like_sf"/>
</dbReference>
<evidence type="ECO:0000256" key="3">
    <source>
        <dbReference type="ARBA" id="ARBA00022475"/>
    </source>
</evidence>
<evidence type="ECO:0000256" key="2">
    <source>
        <dbReference type="ARBA" id="ARBA00022448"/>
    </source>
</evidence>
<dbReference type="GO" id="GO:0005886">
    <property type="term" value="C:plasma membrane"/>
    <property type="evidence" value="ECO:0007669"/>
    <property type="project" value="UniProtKB-SubCell"/>
</dbReference>
<feature type="transmembrane region" description="Helical" evidence="7">
    <location>
        <begin position="197"/>
        <end position="217"/>
    </location>
</feature>